<comment type="caution">
    <text evidence="1">The sequence shown here is derived from an EMBL/GenBank/DDBJ whole genome shotgun (WGS) entry which is preliminary data.</text>
</comment>
<gene>
    <name evidence="1" type="ORF">HHK36_029901</name>
</gene>
<dbReference type="EMBL" id="JABCRI010000023">
    <property type="protein sequence ID" value="KAF8378557.1"/>
    <property type="molecule type" value="Genomic_DNA"/>
</dbReference>
<dbReference type="Proteomes" id="UP000655225">
    <property type="component" value="Unassembled WGS sequence"/>
</dbReference>
<dbReference type="OrthoDB" id="1720310at2759"/>
<dbReference type="Gene3D" id="2.60.120.430">
    <property type="entry name" value="Galactose-binding lectin"/>
    <property type="match status" value="1"/>
</dbReference>
<dbReference type="GO" id="GO:0004714">
    <property type="term" value="F:transmembrane receptor protein tyrosine kinase activity"/>
    <property type="evidence" value="ECO:0007669"/>
    <property type="project" value="InterPro"/>
</dbReference>
<dbReference type="PANTHER" id="PTHR34590">
    <property type="entry name" value="OS03G0124300 PROTEIN-RELATED"/>
    <property type="match status" value="1"/>
</dbReference>
<name>A0A834YEG2_TETSI</name>
<proteinExistence type="predicted"/>
<sequence>MDLLYFLIFSTPTLLFFFHFVITVDEKSPFIPLDLIILNCDSSSLTTSLDDRKWADDIGSKFGLSGSYNTSITSEALYPLQSVPQVSYMTARISPSQFTYTFPVSPGTKFLHLYFYPASYPGYWNEKRLKVTFIPSSTNSDSYAFVNGIEVVSMPLDIYIRGEDAPVTLVGHPFPFFIEDTTTLETVY</sequence>
<keyword evidence="2" id="KW-1185">Reference proteome</keyword>
<dbReference type="PANTHER" id="PTHR34590:SF5">
    <property type="entry name" value="OS04G0586500 PROTEIN"/>
    <property type="match status" value="1"/>
</dbReference>
<dbReference type="InterPro" id="IPR045272">
    <property type="entry name" value="ANXUR1/2-like"/>
</dbReference>
<organism evidence="1 2">
    <name type="scientific">Tetracentron sinense</name>
    <name type="common">Spur-leaf</name>
    <dbReference type="NCBI Taxonomy" id="13715"/>
    <lineage>
        <taxon>Eukaryota</taxon>
        <taxon>Viridiplantae</taxon>
        <taxon>Streptophyta</taxon>
        <taxon>Embryophyta</taxon>
        <taxon>Tracheophyta</taxon>
        <taxon>Spermatophyta</taxon>
        <taxon>Magnoliopsida</taxon>
        <taxon>Trochodendrales</taxon>
        <taxon>Trochodendraceae</taxon>
        <taxon>Tetracentron</taxon>
    </lineage>
</organism>
<reference evidence="1 2" key="1">
    <citation type="submission" date="2020-04" db="EMBL/GenBank/DDBJ databases">
        <title>Plant Genome Project.</title>
        <authorList>
            <person name="Zhang R.-G."/>
        </authorList>
    </citation>
    <scope>NUCLEOTIDE SEQUENCE [LARGE SCALE GENOMIC DNA]</scope>
    <source>
        <strain evidence="1">YNK0</strain>
        <tissue evidence="1">Leaf</tissue>
    </source>
</reference>
<accession>A0A834YEG2</accession>
<dbReference type="OMA" id="LNEHRIW"/>
<dbReference type="AlphaFoldDB" id="A0A834YEG2"/>
<evidence type="ECO:0008006" key="3">
    <source>
        <dbReference type="Google" id="ProtNLM"/>
    </source>
</evidence>
<protein>
    <recommendedName>
        <fullName evidence="3">Malectin-like domain-containing protein</fullName>
    </recommendedName>
</protein>
<evidence type="ECO:0000313" key="1">
    <source>
        <dbReference type="EMBL" id="KAF8378557.1"/>
    </source>
</evidence>
<evidence type="ECO:0000313" key="2">
    <source>
        <dbReference type="Proteomes" id="UP000655225"/>
    </source>
</evidence>